<name>A0A2G9RQD2_AQUCT</name>
<dbReference type="Pfam" id="PF10545">
    <property type="entry name" value="MADF_DNA_bdg"/>
    <property type="match status" value="1"/>
</dbReference>
<dbReference type="PANTHER" id="PTHR21505">
    <property type="entry name" value="MADF DOMAIN-CONTAINING PROTEIN-RELATED"/>
    <property type="match status" value="1"/>
</dbReference>
<dbReference type="Proteomes" id="UP000228934">
    <property type="component" value="Unassembled WGS sequence"/>
</dbReference>
<dbReference type="AlphaFoldDB" id="A0A2G9RQD2"/>
<dbReference type="PANTHER" id="PTHR21505:SF8">
    <property type="entry name" value="DPT-YFP REPRESSOR BY OVEREXPRESSION, ISOFORM D-RELATED"/>
    <property type="match status" value="1"/>
</dbReference>
<accession>A0A2G9RQD2</accession>
<feature type="non-terminal residue" evidence="3">
    <location>
        <position position="315"/>
    </location>
</feature>
<feature type="compositionally biased region" description="Low complexity" evidence="1">
    <location>
        <begin position="171"/>
        <end position="188"/>
    </location>
</feature>
<organism evidence="3 4">
    <name type="scientific">Aquarana catesbeiana</name>
    <name type="common">American bullfrog</name>
    <name type="synonym">Rana catesbeiana</name>
    <dbReference type="NCBI Taxonomy" id="8400"/>
    <lineage>
        <taxon>Eukaryota</taxon>
        <taxon>Metazoa</taxon>
        <taxon>Chordata</taxon>
        <taxon>Craniata</taxon>
        <taxon>Vertebrata</taxon>
        <taxon>Euteleostomi</taxon>
        <taxon>Amphibia</taxon>
        <taxon>Batrachia</taxon>
        <taxon>Anura</taxon>
        <taxon>Neobatrachia</taxon>
        <taxon>Ranoidea</taxon>
        <taxon>Ranidae</taxon>
        <taxon>Aquarana</taxon>
    </lineage>
</organism>
<evidence type="ECO:0000259" key="2">
    <source>
        <dbReference type="PROSITE" id="PS51029"/>
    </source>
</evidence>
<evidence type="ECO:0000256" key="1">
    <source>
        <dbReference type="SAM" id="MobiDB-lite"/>
    </source>
</evidence>
<feature type="region of interest" description="Disordered" evidence="1">
    <location>
        <begin position="282"/>
        <end position="315"/>
    </location>
</feature>
<reference evidence="4" key="1">
    <citation type="journal article" date="2017" name="Nat. Commun.">
        <title>The North American bullfrog draft genome provides insight into hormonal regulation of long noncoding RNA.</title>
        <authorList>
            <person name="Hammond S.A."/>
            <person name="Warren R.L."/>
            <person name="Vandervalk B.P."/>
            <person name="Kucuk E."/>
            <person name="Khan H."/>
            <person name="Gibb E.A."/>
            <person name="Pandoh P."/>
            <person name="Kirk H."/>
            <person name="Zhao Y."/>
            <person name="Jones M."/>
            <person name="Mungall A.J."/>
            <person name="Coope R."/>
            <person name="Pleasance S."/>
            <person name="Moore R.A."/>
            <person name="Holt R.A."/>
            <person name="Round J.M."/>
            <person name="Ohora S."/>
            <person name="Walle B.V."/>
            <person name="Veldhoen N."/>
            <person name="Helbing C.C."/>
            <person name="Birol I."/>
        </authorList>
    </citation>
    <scope>NUCLEOTIDE SEQUENCE [LARGE SCALE GENOMIC DNA]</scope>
</reference>
<feature type="region of interest" description="Disordered" evidence="1">
    <location>
        <begin position="145"/>
        <end position="206"/>
    </location>
</feature>
<feature type="compositionally biased region" description="Basic and acidic residues" evidence="1">
    <location>
        <begin position="148"/>
        <end position="162"/>
    </location>
</feature>
<feature type="domain" description="MADF" evidence="2">
    <location>
        <begin position="12"/>
        <end position="110"/>
    </location>
</feature>
<gene>
    <name evidence="3" type="ORF">AB205_0090260</name>
</gene>
<dbReference type="EMBL" id="KV933349">
    <property type="protein sequence ID" value="PIO30112.1"/>
    <property type="molecule type" value="Genomic_DNA"/>
</dbReference>
<evidence type="ECO:0000313" key="4">
    <source>
        <dbReference type="Proteomes" id="UP000228934"/>
    </source>
</evidence>
<dbReference type="InterPro" id="IPR006578">
    <property type="entry name" value="MADF-dom"/>
</dbReference>
<protein>
    <recommendedName>
        <fullName evidence="2">MADF domain-containing protein</fullName>
    </recommendedName>
</protein>
<sequence>MKQFKDPDFLSEFIDRYRNMRSLWEVKNPLYRNKPARKASMEKLVEFVKTRVPNADLEFVDKKIGSLESTHRKKLQKVQKSLRSGAAAEDVYVPSLWYYSRMHFLEDQIEARESLSSLLAPLPTTLPSTPAEASEDQPRPSILEEIDEPRWSQKDLSQDEAQKCGTQKEAGGSVSQEVGVSVSQEVEGPSLTQSQVPPLRLPTKRPRKGRNVEVAALVLIKEANDALKAPLDAGEAYGYYIASNMQKMEECQRLSYEKNFFEAIHKGLRGQMTDVHLCTLAHPLPPPATSPPPEPQAAGKAAEQHGGKAAAKIRK</sequence>
<proteinExistence type="predicted"/>
<dbReference type="PROSITE" id="PS51029">
    <property type="entry name" value="MADF"/>
    <property type="match status" value="1"/>
</dbReference>
<feature type="compositionally biased region" description="Pro residues" evidence="1">
    <location>
        <begin position="283"/>
        <end position="295"/>
    </location>
</feature>
<evidence type="ECO:0000313" key="3">
    <source>
        <dbReference type="EMBL" id="PIO30112.1"/>
    </source>
</evidence>
<dbReference type="SMART" id="SM00595">
    <property type="entry name" value="MADF"/>
    <property type="match status" value="1"/>
</dbReference>
<keyword evidence="4" id="KW-1185">Reference proteome</keyword>